<accession>A0ABY5I422</accession>
<evidence type="ECO:0000313" key="3">
    <source>
        <dbReference type="Proteomes" id="UP001060112"/>
    </source>
</evidence>
<reference evidence="2" key="1">
    <citation type="submission" date="2022-07" db="EMBL/GenBank/DDBJ databases">
        <title>Faecal culturing of patients with breast cancer.</title>
        <authorList>
            <person name="Teng N.M.Y."/>
            <person name="Kiu R."/>
            <person name="Evans R."/>
            <person name="Baker D.J."/>
            <person name="Zenner C."/>
            <person name="Robinson S.D."/>
            <person name="Hall L.J."/>
        </authorList>
    </citation>
    <scope>NUCLEOTIDE SEQUENCE</scope>
    <source>
        <strain evidence="2">LH1062</strain>
    </source>
</reference>
<proteinExistence type="predicted"/>
<keyword evidence="1" id="KW-0472">Membrane</keyword>
<keyword evidence="3" id="KW-1185">Reference proteome</keyword>
<name>A0ABY5I422_9FIRM</name>
<keyword evidence="1" id="KW-1133">Transmembrane helix</keyword>
<keyword evidence="1" id="KW-0812">Transmembrane</keyword>
<organism evidence="2 3">
    <name type="scientific">Allocoprobacillus halotolerans</name>
    <dbReference type="NCBI Taxonomy" id="2944914"/>
    <lineage>
        <taxon>Bacteria</taxon>
        <taxon>Bacillati</taxon>
        <taxon>Bacillota</taxon>
        <taxon>Erysipelotrichia</taxon>
        <taxon>Erysipelotrichales</taxon>
        <taxon>Erysipelotrichaceae</taxon>
        <taxon>Allocoprobacillus</taxon>
    </lineage>
</organism>
<dbReference type="EMBL" id="CP101620">
    <property type="protein sequence ID" value="UTY40107.1"/>
    <property type="molecule type" value="Genomic_DNA"/>
</dbReference>
<evidence type="ECO:0000256" key="1">
    <source>
        <dbReference type="SAM" id="Phobius"/>
    </source>
</evidence>
<feature type="transmembrane region" description="Helical" evidence="1">
    <location>
        <begin position="7"/>
        <end position="30"/>
    </location>
</feature>
<gene>
    <name evidence="2" type="ORF">NMU03_04720</name>
</gene>
<protein>
    <submittedName>
        <fullName evidence="2">Uncharacterized protein</fullName>
    </submittedName>
</protein>
<evidence type="ECO:0000313" key="2">
    <source>
        <dbReference type="EMBL" id="UTY40107.1"/>
    </source>
</evidence>
<sequence length="96" mass="10958">MKIKQHIASIILLAVLLIASIGTYLCYPFINQALQRSNYEISDINHYMFLDLPGYCYGADYLLKQKNDSSTTLAAYNPISLPENISEDFFIIFNIN</sequence>
<dbReference type="RefSeq" id="WP_290141542.1">
    <property type="nucleotide sequence ID" value="NZ_CP101620.1"/>
</dbReference>
<dbReference type="Proteomes" id="UP001060112">
    <property type="component" value="Chromosome"/>
</dbReference>